<feature type="domain" description="YbaK/aminoacyl-tRNA synthetase-associated" evidence="5">
    <location>
        <begin position="35"/>
        <end position="146"/>
    </location>
</feature>
<dbReference type="PANTHER" id="PTHR30411">
    <property type="entry name" value="CYTOPLASMIC PROTEIN"/>
    <property type="match status" value="1"/>
</dbReference>
<gene>
    <name evidence="6" type="primary">ybaK</name>
    <name evidence="6" type="ORF">ACFSOX_03950</name>
</gene>
<comment type="caution">
    <text evidence="6">The sequence shown here is derived from an EMBL/GenBank/DDBJ whole genome shotgun (WGS) entry which is preliminary data.</text>
</comment>
<evidence type="ECO:0000259" key="5">
    <source>
        <dbReference type="Pfam" id="PF04073"/>
    </source>
</evidence>
<evidence type="ECO:0000256" key="3">
    <source>
        <dbReference type="ARBA" id="ARBA00023239"/>
    </source>
</evidence>
<dbReference type="SUPFAM" id="SSF55826">
    <property type="entry name" value="YbaK/ProRS associated domain"/>
    <property type="match status" value="1"/>
</dbReference>
<comment type="similarity">
    <text evidence="1 4">Belongs to the prolyl-tRNA editing family. YbaK/EbsC subfamily.</text>
</comment>
<proteinExistence type="inferred from homology"/>
<evidence type="ECO:0000256" key="4">
    <source>
        <dbReference type="PIRNR" id="PIRNR006181"/>
    </source>
</evidence>
<evidence type="ECO:0000256" key="1">
    <source>
        <dbReference type="ARBA" id="ARBA00009798"/>
    </source>
</evidence>
<dbReference type="CDD" id="cd00002">
    <property type="entry name" value="YbaK_deacylase"/>
    <property type="match status" value="1"/>
</dbReference>
<dbReference type="NCBIfam" id="TIGR00011">
    <property type="entry name" value="YbaK_EbsC"/>
    <property type="match status" value="1"/>
</dbReference>
<evidence type="ECO:0000313" key="7">
    <source>
        <dbReference type="Proteomes" id="UP001597314"/>
    </source>
</evidence>
<dbReference type="Gene3D" id="3.90.960.10">
    <property type="entry name" value="YbaK/aminoacyl-tRNA synthetase-associated domain"/>
    <property type="match status" value="1"/>
</dbReference>
<dbReference type="InterPro" id="IPR007214">
    <property type="entry name" value="YbaK/aa-tRNA-synth-assoc-dom"/>
</dbReference>
<dbReference type="Proteomes" id="UP001597314">
    <property type="component" value="Unassembled WGS sequence"/>
</dbReference>
<evidence type="ECO:0000313" key="6">
    <source>
        <dbReference type="EMBL" id="MFD2181294.1"/>
    </source>
</evidence>
<dbReference type="InterPro" id="IPR004369">
    <property type="entry name" value="Prolyl-tRNA_editing_YbaK/EbsC"/>
</dbReference>
<keyword evidence="3 4" id="KW-0456">Lyase</keyword>
<protein>
    <recommendedName>
        <fullName evidence="4">Cys-tRNA(Pro)/Cys-tRNA(Cys) deacylase</fullName>
        <ecNumber evidence="4">4.2.-.-</ecNumber>
    </recommendedName>
</protein>
<dbReference type="EC" id="4.2.-.-" evidence="4"/>
<dbReference type="EMBL" id="JBHUIW010000003">
    <property type="protein sequence ID" value="MFD2181294.1"/>
    <property type="molecule type" value="Genomic_DNA"/>
</dbReference>
<organism evidence="6 7">
    <name type="scientific">Rhodoplanes azumiensis</name>
    <dbReference type="NCBI Taxonomy" id="1897628"/>
    <lineage>
        <taxon>Bacteria</taxon>
        <taxon>Pseudomonadati</taxon>
        <taxon>Pseudomonadota</taxon>
        <taxon>Alphaproteobacteria</taxon>
        <taxon>Hyphomicrobiales</taxon>
        <taxon>Nitrobacteraceae</taxon>
        <taxon>Rhodoplanes</taxon>
    </lineage>
</organism>
<name>A0ABW5AHC4_9BRAD</name>
<dbReference type="RefSeq" id="WP_378476486.1">
    <property type="nucleotide sequence ID" value="NZ_JBHUIW010000003.1"/>
</dbReference>
<dbReference type="InterPro" id="IPR036754">
    <property type="entry name" value="YbaK/aa-tRNA-synt-asso_dom_sf"/>
</dbReference>
<dbReference type="Pfam" id="PF04073">
    <property type="entry name" value="tRNA_edit"/>
    <property type="match status" value="1"/>
</dbReference>
<sequence length="157" mass="16612">MAKGTPAVQALQKAAIAFTLHEYDYDPDAPRIGLQAAEALGFAPARVLKTLMARADREPVCVVLPSDREVSLKKLAAAAGAKHAEMLPPAEAERITGYHVGGISPFGQRKRVRVFVEQDATVHPTVVLNGGRRGLQVELKPADLVALLGATVTALTA</sequence>
<dbReference type="PIRSF" id="PIRSF006181">
    <property type="entry name" value="EbsC_YbaK"/>
    <property type="match status" value="1"/>
</dbReference>
<reference evidence="7" key="1">
    <citation type="journal article" date="2019" name="Int. J. Syst. Evol. Microbiol.">
        <title>The Global Catalogue of Microorganisms (GCM) 10K type strain sequencing project: providing services to taxonomists for standard genome sequencing and annotation.</title>
        <authorList>
            <consortium name="The Broad Institute Genomics Platform"/>
            <consortium name="The Broad Institute Genome Sequencing Center for Infectious Disease"/>
            <person name="Wu L."/>
            <person name="Ma J."/>
        </authorList>
    </citation>
    <scope>NUCLEOTIDE SEQUENCE [LARGE SCALE GENOMIC DNA]</scope>
    <source>
        <strain evidence="7">CGMCC 1.6774</strain>
    </source>
</reference>
<keyword evidence="7" id="KW-1185">Reference proteome</keyword>
<keyword evidence="2 4" id="KW-0648">Protein biosynthesis</keyword>
<accession>A0ABW5AHC4</accession>
<dbReference type="PANTHER" id="PTHR30411:SF0">
    <property type="entry name" value="CYS-TRNA(PRO)_CYS-TRNA(CYS) DEACYLASE YBAK"/>
    <property type="match status" value="1"/>
</dbReference>
<evidence type="ECO:0000256" key="2">
    <source>
        <dbReference type="ARBA" id="ARBA00022917"/>
    </source>
</evidence>